<dbReference type="RefSeq" id="WP_377374378.1">
    <property type="nucleotide sequence ID" value="NZ_JBHSSW010000002.1"/>
</dbReference>
<evidence type="ECO:0000256" key="2">
    <source>
        <dbReference type="ARBA" id="ARBA00022801"/>
    </source>
</evidence>
<comment type="function">
    <text evidence="4">Involved in chemotaxis. Part of a chemotaxis signal transduction system that modulates chemotaxis in response to various stimuli. Catalyzes the demethylation of specific methylglutamate residues introduced into the chemoreceptors (methyl-accepting chemotaxis proteins or MCP) by CheR. Also mediates the irreversible deamidation of specific glutamine residues to glutamic acid.</text>
</comment>
<organism evidence="10 11">
    <name type="scientific">Ponticaulis profundi</name>
    <dbReference type="NCBI Taxonomy" id="2665222"/>
    <lineage>
        <taxon>Bacteria</taxon>
        <taxon>Pseudomonadati</taxon>
        <taxon>Pseudomonadota</taxon>
        <taxon>Alphaproteobacteria</taxon>
        <taxon>Hyphomonadales</taxon>
        <taxon>Hyphomonadaceae</taxon>
        <taxon>Ponticaulis</taxon>
    </lineage>
</organism>
<comment type="catalytic activity">
    <reaction evidence="4">
        <text>L-glutaminyl-[protein] + H2O = L-glutamyl-[protein] + NH4(+)</text>
        <dbReference type="Rhea" id="RHEA:16441"/>
        <dbReference type="Rhea" id="RHEA-COMP:10207"/>
        <dbReference type="Rhea" id="RHEA-COMP:10208"/>
        <dbReference type="ChEBI" id="CHEBI:15377"/>
        <dbReference type="ChEBI" id="CHEBI:28938"/>
        <dbReference type="ChEBI" id="CHEBI:29973"/>
        <dbReference type="ChEBI" id="CHEBI:30011"/>
        <dbReference type="EC" id="3.5.1.44"/>
    </reaction>
</comment>
<proteinExistence type="inferred from homology"/>
<feature type="domain" description="CheB-type methylesterase" evidence="9">
    <location>
        <begin position="190"/>
        <end position="385"/>
    </location>
</feature>
<keyword evidence="4 6" id="KW-0597">Phosphoprotein</keyword>
<feature type="region of interest" description="Disordered" evidence="7">
    <location>
        <begin position="165"/>
        <end position="188"/>
    </location>
</feature>
<dbReference type="PANTHER" id="PTHR42872">
    <property type="entry name" value="PROTEIN-GLUTAMATE METHYLESTERASE/PROTEIN-GLUTAMINE GLUTAMINASE"/>
    <property type="match status" value="1"/>
</dbReference>
<evidence type="ECO:0000256" key="6">
    <source>
        <dbReference type="PROSITE-ProRule" id="PRU00169"/>
    </source>
</evidence>
<feature type="active site" evidence="4 5">
    <location>
        <position position="231"/>
    </location>
</feature>
<evidence type="ECO:0000313" key="11">
    <source>
        <dbReference type="Proteomes" id="UP001596303"/>
    </source>
</evidence>
<comment type="caution">
    <text evidence="10">The sequence shown here is derived from an EMBL/GenBank/DDBJ whole genome shotgun (WGS) entry which is preliminary data.</text>
</comment>
<evidence type="ECO:0000259" key="8">
    <source>
        <dbReference type="PROSITE" id="PS50110"/>
    </source>
</evidence>
<accession>A0ABW1S4V4</accession>
<dbReference type="GO" id="GO:0008984">
    <property type="term" value="F:protein-glutamate methylesterase activity"/>
    <property type="evidence" value="ECO:0007669"/>
    <property type="project" value="UniProtKB-EC"/>
</dbReference>
<dbReference type="Gene3D" id="3.40.50.2300">
    <property type="match status" value="1"/>
</dbReference>
<dbReference type="CDD" id="cd17541">
    <property type="entry name" value="REC_CheB-like"/>
    <property type="match status" value="1"/>
</dbReference>
<keyword evidence="4" id="KW-0963">Cytoplasm</keyword>
<dbReference type="SUPFAM" id="SSF52738">
    <property type="entry name" value="Methylesterase CheB, C-terminal domain"/>
    <property type="match status" value="1"/>
</dbReference>
<dbReference type="InterPro" id="IPR011006">
    <property type="entry name" value="CheY-like_superfamily"/>
</dbReference>
<dbReference type="EC" id="3.1.1.61" evidence="4"/>
<dbReference type="SMART" id="SM00448">
    <property type="entry name" value="REC"/>
    <property type="match status" value="1"/>
</dbReference>
<dbReference type="SUPFAM" id="SSF52172">
    <property type="entry name" value="CheY-like"/>
    <property type="match status" value="1"/>
</dbReference>
<comment type="subcellular location">
    <subcellularLocation>
        <location evidence="4">Cytoplasm</location>
    </subcellularLocation>
</comment>
<evidence type="ECO:0000256" key="3">
    <source>
        <dbReference type="ARBA" id="ARBA00048267"/>
    </source>
</evidence>
<evidence type="ECO:0000259" key="9">
    <source>
        <dbReference type="PROSITE" id="PS50122"/>
    </source>
</evidence>
<keyword evidence="2 4" id="KW-0378">Hydrolase</keyword>
<dbReference type="NCBIfam" id="NF001965">
    <property type="entry name" value="PRK00742.1"/>
    <property type="match status" value="1"/>
</dbReference>
<dbReference type="Pfam" id="PF01339">
    <property type="entry name" value="CheB_methylest"/>
    <property type="match status" value="1"/>
</dbReference>
<feature type="active site" evidence="4 5">
    <location>
        <position position="204"/>
    </location>
</feature>
<feature type="domain" description="Response regulatory" evidence="8">
    <location>
        <begin position="16"/>
        <end position="134"/>
    </location>
</feature>
<dbReference type="EC" id="3.5.1.44" evidence="4"/>
<protein>
    <recommendedName>
        <fullName evidence="4">Protein-glutamate methylesterase/protein-glutamine glutaminase</fullName>
        <ecNumber evidence="4">3.1.1.61</ecNumber>
        <ecNumber evidence="4">3.5.1.44</ecNumber>
    </recommendedName>
</protein>
<evidence type="ECO:0000256" key="7">
    <source>
        <dbReference type="SAM" id="MobiDB-lite"/>
    </source>
</evidence>
<dbReference type="Gene3D" id="3.40.50.180">
    <property type="entry name" value="Methylesterase CheB, C-terminal domain"/>
    <property type="match status" value="1"/>
</dbReference>
<dbReference type="Pfam" id="PF00072">
    <property type="entry name" value="Response_reg"/>
    <property type="match status" value="1"/>
</dbReference>
<evidence type="ECO:0000256" key="5">
    <source>
        <dbReference type="PROSITE-ProRule" id="PRU00050"/>
    </source>
</evidence>
<comment type="catalytic activity">
    <reaction evidence="3 4">
        <text>[protein]-L-glutamate 5-O-methyl ester + H2O = L-glutamyl-[protein] + methanol + H(+)</text>
        <dbReference type="Rhea" id="RHEA:23236"/>
        <dbReference type="Rhea" id="RHEA-COMP:10208"/>
        <dbReference type="Rhea" id="RHEA-COMP:10311"/>
        <dbReference type="ChEBI" id="CHEBI:15377"/>
        <dbReference type="ChEBI" id="CHEBI:15378"/>
        <dbReference type="ChEBI" id="CHEBI:17790"/>
        <dbReference type="ChEBI" id="CHEBI:29973"/>
        <dbReference type="ChEBI" id="CHEBI:82795"/>
        <dbReference type="EC" id="3.1.1.61"/>
    </reaction>
</comment>
<keyword evidence="11" id="KW-1185">Reference proteome</keyword>
<feature type="modified residue" description="4-aspartylphosphate" evidence="4 6">
    <location>
        <position position="67"/>
    </location>
</feature>
<comment type="PTM">
    <text evidence="4">Phosphorylated by CheA. Phosphorylation of the N-terminal regulatory domain activates the methylesterase activity.</text>
</comment>
<dbReference type="PROSITE" id="PS50122">
    <property type="entry name" value="CHEB"/>
    <property type="match status" value="1"/>
</dbReference>
<comment type="similarity">
    <text evidence="4">Belongs to the CheB family.</text>
</comment>
<dbReference type="EMBL" id="JBHSSW010000002">
    <property type="protein sequence ID" value="MFC6196666.1"/>
    <property type="molecule type" value="Genomic_DNA"/>
</dbReference>
<evidence type="ECO:0000256" key="1">
    <source>
        <dbReference type="ARBA" id="ARBA00022500"/>
    </source>
</evidence>
<dbReference type="InterPro" id="IPR035909">
    <property type="entry name" value="CheB_C"/>
</dbReference>
<dbReference type="InterPro" id="IPR008248">
    <property type="entry name" value="CheB-like"/>
</dbReference>
<dbReference type="InterPro" id="IPR000673">
    <property type="entry name" value="Sig_transdc_resp-reg_Me-estase"/>
</dbReference>
<reference evidence="11" key="1">
    <citation type="journal article" date="2019" name="Int. J. Syst. Evol. Microbiol.">
        <title>The Global Catalogue of Microorganisms (GCM) 10K type strain sequencing project: providing services to taxonomists for standard genome sequencing and annotation.</title>
        <authorList>
            <consortium name="The Broad Institute Genomics Platform"/>
            <consortium name="The Broad Institute Genome Sequencing Center for Infectious Disease"/>
            <person name="Wu L."/>
            <person name="Ma J."/>
        </authorList>
    </citation>
    <scope>NUCLEOTIDE SEQUENCE [LARGE SCALE GENOMIC DNA]</scope>
    <source>
        <strain evidence="11">CGMCC-1.15741</strain>
    </source>
</reference>
<gene>
    <name evidence="4" type="primary">cheB</name>
    <name evidence="10" type="ORF">ACFQDM_01175</name>
</gene>
<feature type="active site" evidence="4 5">
    <location>
        <position position="327"/>
    </location>
</feature>
<sequence>MLSGVQTRQAPGQRIRVQLVDDSAVVRGLTRRWLTGLDDIEIVAVSVDGAQGVADAATHRPDVIILDVEMPRMDGLEALPHLRRAAPKAKILMASTLTHKGARTTIQALSLGASDYLPKPEANQIGGAEAYRDSLIDKIRIIGSPDLARAPALPAKPLQPLAPRPVAGKAPITAQPTNHAPGQPGLRPLPLTRMQPEAIVVASSTGGPQALQAVLPALCKSTQLPILVVQHMPPTFTEILADHLNDVCAHTVCEAKHGQPVLAGHTYIAPGGYHMTVKRQAGRPIIELNQDPQVNFCRPAADVLFKGAADVWGGSLAAVVLTGMGSDGCKGVGAILEKGGRSFIQDQESSVVWGMPGSVFNAGFAHSVHPLGEVAPAVEKFLRGGR</sequence>
<dbReference type="InterPro" id="IPR001789">
    <property type="entry name" value="Sig_transdc_resp-reg_receiver"/>
</dbReference>
<evidence type="ECO:0000256" key="4">
    <source>
        <dbReference type="HAMAP-Rule" id="MF_00099"/>
    </source>
</evidence>
<comment type="domain">
    <text evidence="4">Contains a C-terminal catalytic domain, and an N-terminal region which modulates catalytic activity.</text>
</comment>
<evidence type="ECO:0000313" key="10">
    <source>
        <dbReference type="EMBL" id="MFC6196666.1"/>
    </source>
</evidence>
<dbReference type="CDD" id="cd16432">
    <property type="entry name" value="CheB_Rec"/>
    <property type="match status" value="1"/>
</dbReference>
<dbReference type="PIRSF" id="PIRSF000876">
    <property type="entry name" value="RR_chemtxs_CheB"/>
    <property type="match status" value="1"/>
</dbReference>
<dbReference type="Proteomes" id="UP001596303">
    <property type="component" value="Unassembled WGS sequence"/>
</dbReference>
<name>A0ABW1S4V4_9PROT</name>
<dbReference type="HAMAP" id="MF_00099">
    <property type="entry name" value="CheB_chemtxs"/>
    <property type="match status" value="1"/>
</dbReference>
<keyword evidence="1 4" id="KW-0145">Chemotaxis</keyword>
<dbReference type="PROSITE" id="PS50110">
    <property type="entry name" value="RESPONSE_REGULATORY"/>
    <property type="match status" value="1"/>
</dbReference>
<dbReference type="PANTHER" id="PTHR42872:SF3">
    <property type="entry name" value="PROTEIN-GLUTAMATE METHYLESTERASE_PROTEIN-GLUTAMINE GLUTAMINASE 1"/>
    <property type="match status" value="1"/>
</dbReference>